<protein>
    <submittedName>
        <fullName evidence="2">Uncharacterized protein</fullName>
    </submittedName>
</protein>
<feature type="transmembrane region" description="Helical" evidence="1">
    <location>
        <begin position="42"/>
        <end position="60"/>
    </location>
</feature>
<sequence>MKYITELQEGTKIKLVILLIVLSISSYYFFKNYKTTDLQLKILSFIGIVGSVWLMYNAIYKNNNVQLLKRNFELTTGKIEKYIVPNIKGAIPSLGKGADHNYIKYSYEVNNNHETNSYDENYFIDLPDIKPNLDMSYLVIYEKSNPANSFILVNYPINDSADLDRYRKIFSQGIPDDTFKQE</sequence>
<organism evidence="2 3">
    <name type="scientific">Flavobacterium bizetiae</name>
    <dbReference type="NCBI Taxonomy" id="2704140"/>
    <lineage>
        <taxon>Bacteria</taxon>
        <taxon>Pseudomonadati</taxon>
        <taxon>Bacteroidota</taxon>
        <taxon>Flavobacteriia</taxon>
        <taxon>Flavobacteriales</taxon>
        <taxon>Flavobacteriaceae</taxon>
        <taxon>Flavobacterium</taxon>
    </lineage>
</organism>
<evidence type="ECO:0000313" key="3">
    <source>
        <dbReference type="Proteomes" id="UP000479938"/>
    </source>
</evidence>
<accession>A0A6J4GZM3</accession>
<dbReference type="AlphaFoldDB" id="A0A6J4GZM3"/>
<name>A0A6J4GZM3_9FLAO</name>
<keyword evidence="3" id="KW-1185">Reference proteome</keyword>
<dbReference type="EMBL" id="CADCSU010000161">
    <property type="protein sequence ID" value="CAA9202855.1"/>
    <property type="molecule type" value="Genomic_DNA"/>
</dbReference>
<evidence type="ECO:0000313" key="2">
    <source>
        <dbReference type="EMBL" id="CAA9202855.1"/>
    </source>
</evidence>
<proteinExistence type="predicted"/>
<feature type="transmembrane region" description="Helical" evidence="1">
    <location>
        <begin position="12"/>
        <end position="30"/>
    </location>
</feature>
<dbReference type="Proteomes" id="UP000479938">
    <property type="component" value="Unassembled WGS sequence"/>
</dbReference>
<gene>
    <name evidence="2" type="ORF">FLA105534_04283</name>
</gene>
<dbReference type="RefSeq" id="WP_173972794.1">
    <property type="nucleotide sequence ID" value="NZ_CADCSU010000161.1"/>
</dbReference>
<keyword evidence="1" id="KW-0472">Membrane</keyword>
<evidence type="ECO:0000256" key="1">
    <source>
        <dbReference type="SAM" id="Phobius"/>
    </source>
</evidence>
<keyword evidence="1" id="KW-1133">Transmembrane helix</keyword>
<keyword evidence="1" id="KW-0812">Transmembrane</keyword>
<reference evidence="2 3" key="1">
    <citation type="submission" date="2020-02" db="EMBL/GenBank/DDBJ databases">
        <authorList>
            <person name="Criscuolo A."/>
        </authorList>
    </citation>
    <scope>NUCLEOTIDE SEQUENCE [LARGE SCALE GENOMIC DNA]</scope>
    <source>
        <strain evidence="2">CIP105534</strain>
    </source>
</reference>